<dbReference type="Gene3D" id="3.40.50.1100">
    <property type="match status" value="2"/>
</dbReference>
<evidence type="ECO:0000256" key="1">
    <source>
        <dbReference type="ARBA" id="ARBA00001274"/>
    </source>
</evidence>
<dbReference type="InterPro" id="IPR036052">
    <property type="entry name" value="TrpB-like_PALP_sf"/>
</dbReference>
<name>A0A0S4QFU8_9ACTN</name>
<proteinExistence type="inferred from homology"/>
<dbReference type="InterPro" id="IPR050147">
    <property type="entry name" value="Ser/Thr_Dehydratase"/>
</dbReference>
<dbReference type="GO" id="GO:0004794">
    <property type="term" value="F:threonine deaminase activity"/>
    <property type="evidence" value="ECO:0007669"/>
    <property type="project" value="UniProtKB-EC"/>
</dbReference>
<evidence type="ECO:0000256" key="5">
    <source>
        <dbReference type="ARBA" id="ARBA00022898"/>
    </source>
</evidence>
<sequence>MTSPSVRRPPADGAGSSRADDPTDADGAGERQGGATGALARISPQSAVPAPERARGTLPARRPSGGRTAPRARGCDAAGLRPAGLAGSLGLAGSSGLAGTAGLAGSFGLSGGPVRAGVSGLPVDLAEVTAAAGRLGGVARRTRVVPAAGSLTGHVGAPVWLKCEHEQHTGSFKLRGAFNRIATAGPRARARGVVAASAGNHAQGVAFAAAHFGVAATIFVPEGANPAKVARTRALGARVEHVPGGVDAALRAADAYAAASGGLLVHPFDDAAVIAGQATIGLELLEQVPELSTVIVGVGGGGLLSGLAVALSGLRPDVRVIGVQAAAAPAFASSFHTARRLVVPPGAAGSGAGCLADAGQAGAATGTVADGMAVGAPGRLTLALAERLVDDVVTVDEDAFWEAMVALRRSGHRVEPAGAAGVAALLRMPELAGGVTAVVLSGGNLDPAVDTRVAALAADASAGARTNAPG</sequence>
<evidence type="ECO:0000256" key="6">
    <source>
        <dbReference type="ARBA" id="ARBA00023239"/>
    </source>
</evidence>
<dbReference type="GO" id="GO:0009097">
    <property type="term" value="P:isoleucine biosynthetic process"/>
    <property type="evidence" value="ECO:0007669"/>
    <property type="project" value="TreeGrafter"/>
</dbReference>
<dbReference type="PANTHER" id="PTHR48078">
    <property type="entry name" value="THREONINE DEHYDRATASE, MITOCHONDRIAL-RELATED"/>
    <property type="match status" value="1"/>
</dbReference>
<dbReference type="EC" id="4.3.1.19" evidence="4"/>
<evidence type="ECO:0000313" key="12">
    <source>
        <dbReference type="Proteomes" id="UP000198802"/>
    </source>
</evidence>
<evidence type="ECO:0000259" key="10">
    <source>
        <dbReference type="Pfam" id="PF00291"/>
    </source>
</evidence>
<reference evidence="12" key="1">
    <citation type="submission" date="2015-11" db="EMBL/GenBank/DDBJ databases">
        <authorList>
            <person name="Varghese N."/>
        </authorList>
    </citation>
    <scope>NUCLEOTIDE SEQUENCE [LARGE SCALE GENOMIC DNA]</scope>
    <source>
        <strain evidence="12">DSM 45899</strain>
    </source>
</reference>
<protein>
    <recommendedName>
        <fullName evidence="4">threonine ammonia-lyase</fullName>
        <ecNumber evidence="4">4.3.1.19</ecNumber>
    </recommendedName>
    <alternativeName>
        <fullName evidence="8">Threonine deaminase</fullName>
    </alternativeName>
</protein>
<dbReference type="RefSeq" id="WP_091271726.1">
    <property type="nucleotide sequence ID" value="NZ_FAOZ01000002.1"/>
</dbReference>
<evidence type="ECO:0000256" key="2">
    <source>
        <dbReference type="ARBA" id="ARBA00001933"/>
    </source>
</evidence>
<dbReference type="GO" id="GO:0003941">
    <property type="term" value="F:L-serine ammonia-lyase activity"/>
    <property type="evidence" value="ECO:0007669"/>
    <property type="project" value="TreeGrafter"/>
</dbReference>
<dbReference type="Proteomes" id="UP000198802">
    <property type="component" value="Unassembled WGS sequence"/>
</dbReference>
<dbReference type="Pfam" id="PF00291">
    <property type="entry name" value="PALP"/>
    <property type="match status" value="1"/>
</dbReference>
<keyword evidence="5" id="KW-0663">Pyridoxal phosphate</keyword>
<comment type="function">
    <text evidence="7">Catalyzes the anaerobic formation of alpha-ketobutyrate and ammonia from threonine in a two-step reaction. The first step involved a dehydration of threonine and a production of enamine intermediates (aminocrotonate), which tautomerizes to its imine form (iminobutyrate). Both intermediates are unstable and short-lived. The second step is the nonenzymatic hydrolysis of the enamine/imine intermediates to form 2-ketobutyrate and free ammonia. In the low water environment of the cell, the second step is accelerated by RidA.</text>
</comment>
<feature type="region of interest" description="Disordered" evidence="9">
    <location>
        <begin position="1"/>
        <end position="75"/>
    </location>
</feature>
<dbReference type="FunFam" id="3.40.50.1100:FF:000005">
    <property type="entry name" value="Threonine dehydratase catabolic"/>
    <property type="match status" value="1"/>
</dbReference>
<evidence type="ECO:0000256" key="7">
    <source>
        <dbReference type="ARBA" id="ARBA00025527"/>
    </source>
</evidence>
<accession>A0A0S4QFU8</accession>
<comment type="similarity">
    <text evidence="3">Belongs to the serine/threonine dehydratase family.</text>
</comment>
<evidence type="ECO:0000256" key="3">
    <source>
        <dbReference type="ARBA" id="ARBA00010869"/>
    </source>
</evidence>
<comment type="cofactor">
    <cofactor evidence="2">
        <name>pyridoxal 5'-phosphate</name>
        <dbReference type="ChEBI" id="CHEBI:597326"/>
    </cofactor>
</comment>
<dbReference type="InterPro" id="IPR000634">
    <property type="entry name" value="Ser/Thr_deHydtase_PyrdxlP-BS"/>
</dbReference>
<comment type="catalytic activity">
    <reaction evidence="1">
        <text>L-threonine = 2-oxobutanoate + NH4(+)</text>
        <dbReference type="Rhea" id="RHEA:22108"/>
        <dbReference type="ChEBI" id="CHEBI:16763"/>
        <dbReference type="ChEBI" id="CHEBI:28938"/>
        <dbReference type="ChEBI" id="CHEBI:57926"/>
        <dbReference type="EC" id="4.3.1.19"/>
    </reaction>
</comment>
<evidence type="ECO:0000256" key="8">
    <source>
        <dbReference type="ARBA" id="ARBA00031427"/>
    </source>
</evidence>
<dbReference type="GO" id="GO:0030170">
    <property type="term" value="F:pyridoxal phosphate binding"/>
    <property type="evidence" value="ECO:0007669"/>
    <property type="project" value="InterPro"/>
</dbReference>
<evidence type="ECO:0000313" key="11">
    <source>
        <dbReference type="EMBL" id="CUU54371.1"/>
    </source>
</evidence>
<keyword evidence="6" id="KW-0456">Lyase</keyword>
<organism evidence="11 12">
    <name type="scientific">Parafrankia irregularis</name>
    <dbReference type="NCBI Taxonomy" id="795642"/>
    <lineage>
        <taxon>Bacteria</taxon>
        <taxon>Bacillati</taxon>
        <taxon>Actinomycetota</taxon>
        <taxon>Actinomycetes</taxon>
        <taxon>Frankiales</taxon>
        <taxon>Frankiaceae</taxon>
        <taxon>Parafrankia</taxon>
    </lineage>
</organism>
<dbReference type="AlphaFoldDB" id="A0A0S4QFU8"/>
<dbReference type="PANTHER" id="PTHR48078:SF6">
    <property type="entry name" value="L-THREONINE DEHYDRATASE CATABOLIC TDCB"/>
    <property type="match status" value="1"/>
</dbReference>
<dbReference type="GO" id="GO:0006567">
    <property type="term" value="P:L-threonine catabolic process"/>
    <property type="evidence" value="ECO:0007669"/>
    <property type="project" value="TreeGrafter"/>
</dbReference>
<evidence type="ECO:0000256" key="4">
    <source>
        <dbReference type="ARBA" id="ARBA00012096"/>
    </source>
</evidence>
<dbReference type="PROSITE" id="PS00165">
    <property type="entry name" value="DEHYDRATASE_SER_THR"/>
    <property type="match status" value="1"/>
</dbReference>
<dbReference type="EMBL" id="FAOZ01000002">
    <property type="protein sequence ID" value="CUU54371.1"/>
    <property type="molecule type" value="Genomic_DNA"/>
</dbReference>
<dbReference type="SUPFAM" id="SSF53686">
    <property type="entry name" value="Tryptophan synthase beta subunit-like PLP-dependent enzymes"/>
    <property type="match status" value="1"/>
</dbReference>
<keyword evidence="12" id="KW-1185">Reference proteome</keyword>
<dbReference type="InterPro" id="IPR001926">
    <property type="entry name" value="TrpB-like_PALP"/>
</dbReference>
<feature type="domain" description="Tryptophan synthase beta chain-like PALP" evidence="10">
    <location>
        <begin position="142"/>
        <end position="442"/>
    </location>
</feature>
<gene>
    <name evidence="11" type="ORF">Ga0074812_102381</name>
</gene>
<evidence type="ECO:0000256" key="9">
    <source>
        <dbReference type="SAM" id="MobiDB-lite"/>
    </source>
</evidence>
<dbReference type="GO" id="GO:0006565">
    <property type="term" value="P:L-serine catabolic process"/>
    <property type="evidence" value="ECO:0007669"/>
    <property type="project" value="TreeGrafter"/>
</dbReference>